<dbReference type="GO" id="GO:0005634">
    <property type="term" value="C:nucleus"/>
    <property type="evidence" value="ECO:0007669"/>
    <property type="project" value="UniProtKB-SubCell"/>
</dbReference>
<dbReference type="PROSITE" id="PS51479">
    <property type="entry name" value="ZF_RTR1"/>
    <property type="match status" value="1"/>
</dbReference>
<organism evidence="15 16">
    <name type="scientific">Coemansia brasiliensis</name>
    <dbReference type="NCBI Taxonomy" id="2650707"/>
    <lineage>
        <taxon>Eukaryota</taxon>
        <taxon>Fungi</taxon>
        <taxon>Fungi incertae sedis</taxon>
        <taxon>Zoopagomycota</taxon>
        <taxon>Kickxellomycotina</taxon>
        <taxon>Kickxellomycetes</taxon>
        <taxon>Kickxellales</taxon>
        <taxon>Kickxellaceae</taxon>
        <taxon>Coemansia</taxon>
    </lineage>
</organism>
<comment type="catalytic activity">
    <reaction evidence="10 12">
        <text>O-phospho-L-threonyl-[protein] + H2O = L-threonyl-[protein] + phosphate</text>
        <dbReference type="Rhea" id="RHEA:47004"/>
        <dbReference type="Rhea" id="RHEA-COMP:11060"/>
        <dbReference type="Rhea" id="RHEA-COMP:11605"/>
        <dbReference type="ChEBI" id="CHEBI:15377"/>
        <dbReference type="ChEBI" id="CHEBI:30013"/>
        <dbReference type="ChEBI" id="CHEBI:43474"/>
        <dbReference type="ChEBI" id="CHEBI:61977"/>
        <dbReference type="EC" id="3.1.3.16"/>
    </reaction>
</comment>
<reference evidence="15" key="1">
    <citation type="submission" date="2022-07" db="EMBL/GenBank/DDBJ databases">
        <title>Phylogenomic reconstructions and comparative analyses of Kickxellomycotina fungi.</title>
        <authorList>
            <person name="Reynolds N.K."/>
            <person name="Stajich J.E."/>
            <person name="Barry K."/>
            <person name="Grigoriev I.V."/>
            <person name="Crous P."/>
            <person name="Smith M.E."/>
        </authorList>
    </citation>
    <scope>NUCLEOTIDE SEQUENCE</scope>
    <source>
        <strain evidence="15">NRRL 1566</strain>
    </source>
</reference>
<keyword evidence="16" id="KW-1185">Reference proteome</keyword>
<keyword evidence="4 12" id="KW-0863">Zinc-finger</keyword>
<gene>
    <name evidence="15" type="ORF">IWW36_002085</name>
</gene>
<keyword evidence="6 12" id="KW-0862">Zinc</keyword>
<evidence type="ECO:0000256" key="3">
    <source>
        <dbReference type="ARBA" id="ARBA00022723"/>
    </source>
</evidence>
<feature type="region of interest" description="Disordered" evidence="13">
    <location>
        <begin position="243"/>
        <end position="281"/>
    </location>
</feature>
<protein>
    <recommendedName>
        <fullName evidence="12">RNA polymerase II subunit B1 CTD phosphatase RPAP2 homolog</fullName>
        <ecNumber evidence="12">3.1.3.16</ecNumber>
    </recommendedName>
</protein>
<dbReference type="GO" id="GO:0005737">
    <property type="term" value="C:cytoplasm"/>
    <property type="evidence" value="ECO:0007669"/>
    <property type="project" value="TreeGrafter"/>
</dbReference>
<evidence type="ECO:0000256" key="7">
    <source>
        <dbReference type="ARBA" id="ARBA00022912"/>
    </source>
</evidence>
<feature type="compositionally biased region" description="Polar residues" evidence="13">
    <location>
        <begin position="1"/>
        <end position="15"/>
    </location>
</feature>
<comment type="catalytic activity">
    <reaction evidence="9 12">
        <text>O-phospho-L-seryl-[protein] + H2O = L-seryl-[protein] + phosphate</text>
        <dbReference type="Rhea" id="RHEA:20629"/>
        <dbReference type="Rhea" id="RHEA-COMP:9863"/>
        <dbReference type="Rhea" id="RHEA-COMP:11604"/>
        <dbReference type="ChEBI" id="CHEBI:15377"/>
        <dbReference type="ChEBI" id="CHEBI:29999"/>
        <dbReference type="ChEBI" id="CHEBI:43474"/>
        <dbReference type="ChEBI" id="CHEBI:83421"/>
        <dbReference type="EC" id="3.1.3.16"/>
    </reaction>
</comment>
<comment type="subcellular location">
    <subcellularLocation>
        <location evidence="1 12">Nucleus</location>
    </subcellularLocation>
</comment>
<evidence type="ECO:0000256" key="4">
    <source>
        <dbReference type="ARBA" id="ARBA00022771"/>
    </source>
</evidence>
<dbReference type="InterPro" id="IPR039693">
    <property type="entry name" value="Rtr1/RPAP2"/>
</dbReference>
<dbReference type="PANTHER" id="PTHR14732:SF0">
    <property type="entry name" value="RNA POLYMERASE II SUBUNIT B1 CTD PHOSPHATASE RPAP2-RELATED"/>
    <property type="match status" value="1"/>
</dbReference>
<dbReference type="Gene3D" id="1.25.40.820">
    <property type="match status" value="1"/>
</dbReference>
<evidence type="ECO:0000256" key="10">
    <source>
        <dbReference type="ARBA" id="ARBA00048336"/>
    </source>
</evidence>
<dbReference type="EC" id="3.1.3.16" evidence="12"/>
<feature type="compositionally biased region" description="Basic and acidic residues" evidence="13">
    <location>
        <begin position="266"/>
        <end position="281"/>
    </location>
</feature>
<dbReference type="InterPro" id="IPR038534">
    <property type="entry name" value="Rtr1/RPAP2_sf"/>
</dbReference>
<keyword evidence="8 12" id="KW-0539">Nucleus</keyword>
<dbReference type="Proteomes" id="UP001139887">
    <property type="component" value="Unassembled WGS sequence"/>
</dbReference>
<feature type="region of interest" description="Disordered" evidence="13">
    <location>
        <begin position="1"/>
        <end position="32"/>
    </location>
</feature>
<dbReference type="Pfam" id="PF04181">
    <property type="entry name" value="RPAP2_Rtr1"/>
    <property type="match status" value="1"/>
</dbReference>
<comment type="caution">
    <text evidence="15">The sequence shown here is derived from an EMBL/GenBank/DDBJ whole genome shotgun (WGS) entry which is preliminary data.</text>
</comment>
<evidence type="ECO:0000256" key="13">
    <source>
        <dbReference type="SAM" id="MobiDB-lite"/>
    </source>
</evidence>
<keyword evidence="7 12" id="KW-0904">Protein phosphatase</keyword>
<dbReference type="InterPro" id="IPR007308">
    <property type="entry name" value="Rtr1/RPAP2_dom"/>
</dbReference>
<dbReference type="GO" id="GO:0008270">
    <property type="term" value="F:zinc ion binding"/>
    <property type="evidence" value="ECO:0007669"/>
    <property type="project" value="UniProtKB-KW"/>
</dbReference>
<evidence type="ECO:0000256" key="1">
    <source>
        <dbReference type="ARBA" id="ARBA00004123"/>
    </source>
</evidence>
<evidence type="ECO:0000256" key="12">
    <source>
        <dbReference type="RuleBase" id="RU367080"/>
    </source>
</evidence>
<name>A0A9W8I7P6_9FUNG</name>
<comment type="function">
    <text evidence="12">Putative RNA polymerase II subunit B1 C-terminal domain (CTD) phosphatase involved in RNA polymerase II transcription regulation.</text>
</comment>
<evidence type="ECO:0000256" key="5">
    <source>
        <dbReference type="ARBA" id="ARBA00022801"/>
    </source>
</evidence>
<keyword evidence="5 12" id="KW-0378">Hydrolase</keyword>
<dbReference type="PANTHER" id="PTHR14732">
    <property type="entry name" value="RNA POLYMERASE II SUBUNIT B1 CTD PHOSPHATASE RPAP2-RELATED"/>
    <property type="match status" value="1"/>
</dbReference>
<evidence type="ECO:0000313" key="15">
    <source>
        <dbReference type="EMBL" id="KAJ2850177.1"/>
    </source>
</evidence>
<keyword evidence="3 12" id="KW-0479">Metal-binding</keyword>
<evidence type="ECO:0000259" key="14">
    <source>
        <dbReference type="PROSITE" id="PS51479"/>
    </source>
</evidence>
<feature type="domain" description="RTR1-type" evidence="14">
    <location>
        <begin position="67"/>
        <end position="149"/>
    </location>
</feature>
<evidence type="ECO:0000256" key="11">
    <source>
        <dbReference type="PROSITE-ProRule" id="PRU00812"/>
    </source>
</evidence>
<feature type="compositionally biased region" description="Polar residues" evidence="13">
    <location>
        <begin position="252"/>
        <end position="261"/>
    </location>
</feature>
<dbReference type="GO" id="GO:0008420">
    <property type="term" value="F:RNA polymerase II CTD heptapeptide repeat phosphatase activity"/>
    <property type="evidence" value="ECO:0007669"/>
    <property type="project" value="UniProtKB-UniRule"/>
</dbReference>
<accession>A0A9W8I7P6</accession>
<evidence type="ECO:0000256" key="8">
    <source>
        <dbReference type="ARBA" id="ARBA00023242"/>
    </source>
</evidence>
<evidence type="ECO:0000256" key="6">
    <source>
        <dbReference type="ARBA" id="ARBA00022833"/>
    </source>
</evidence>
<dbReference type="AlphaFoldDB" id="A0A9W8I7P6"/>
<comment type="similarity">
    <text evidence="2 11 12">Belongs to the RPAP2 family.</text>
</comment>
<dbReference type="EMBL" id="JANBUW010000041">
    <property type="protein sequence ID" value="KAJ2850177.1"/>
    <property type="molecule type" value="Genomic_DNA"/>
</dbReference>
<evidence type="ECO:0000256" key="9">
    <source>
        <dbReference type="ARBA" id="ARBA00047761"/>
    </source>
</evidence>
<proteinExistence type="inferred from homology"/>
<dbReference type="OrthoDB" id="2590500at2759"/>
<evidence type="ECO:0000256" key="2">
    <source>
        <dbReference type="ARBA" id="ARBA00005676"/>
    </source>
</evidence>
<evidence type="ECO:0000313" key="16">
    <source>
        <dbReference type="Proteomes" id="UP001139887"/>
    </source>
</evidence>
<dbReference type="GO" id="GO:0043175">
    <property type="term" value="F:RNA polymerase core enzyme binding"/>
    <property type="evidence" value="ECO:0007669"/>
    <property type="project" value="UniProtKB-UniRule"/>
</dbReference>
<sequence length="484" mass="54561">MQHTAKPTSPASKTTPSRDKATSQKAKQAQRRQVLKESIARREQYTQLWLQWHQKLLQPTSEHILKQAARYLTPQDYQDVVDERATTDLCGYPLCNQATQKIEQRYRISLARRKVYDISEQANYCSKTCMVASRFYREQLPEEAIYMRSRSQDIPIQVLPLGSKLQGGSEKSQTGDIEWYRKSLLSSMKIPEAVAEANPLQVVEHKTKAPEVTDVVEGMAQLSFAEVEGFASEMDMTRIKKNVRSTAEQKKSNSNKQSMTLPVTEKYMDADKPASDTEEEAKSMSEILTGILADDSDEEYEEQTGADQGHFAKLFANENGQQAGVPPLSLFGRMWMLIDRISTRTTNLLLKDLQQTGDIYDNAASYYSSPGDHSMAIRQGLLADSVTREVAQIMSQLQAPVEVDRELQMLVSTLELHSNMVVFSKSELQLLGIVFILALAQSMSKLQQAIRAPEASRKLEAMVADLGSDMSLMKMLAQRLHEPY</sequence>